<protein>
    <submittedName>
        <fullName evidence="1">Uncharacterized protein</fullName>
    </submittedName>
</protein>
<dbReference type="EMBL" id="CACRXK020001322">
    <property type="protein sequence ID" value="CAB3988427.1"/>
    <property type="molecule type" value="Genomic_DNA"/>
</dbReference>
<dbReference type="OrthoDB" id="6010595at2759"/>
<keyword evidence="2" id="KW-1185">Reference proteome</keyword>
<proteinExistence type="predicted"/>
<gene>
    <name evidence="1" type="ORF">PACLA_8A063992</name>
</gene>
<organism evidence="1 2">
    <name type="scientific">Paramuricea clavata</name>
    <name type="common">Red gorgonian</name>
    <name type="synonym">Violescent sea-whip</name>
    <dbReference type="NCBI Taxonomy" id="317549"/>
    <lineage>
        <taxon>Eukaryota</taxon>
        <taxon>Metazoa</taxon>
        <taxon>Cnidaria</taxon>
        <taxon>Anthozoa</taxon>
        <taxon>Octocorallia</taxon>
        <taxon>Malacalcyonacea</taxon>
        <taxon>Plexauridae</taxon>
        <taxon>Paramuricea</taxon>
    </lineage>
</organism>
<accession>A0A6S7GPM2</accession>
<sequence>MNSSALQFVQVIDENGEDVAFYDDIDLDITLENFRQLLIKKLAYATLANATPTFDSTFKNAPISLTQENFLTLQQVACKLESGDNRFKITLKFRNKQHCFTESSAPAKKQQCVQDDPSTSKLTASGEATSSKTGVQIFSDSEVNVPFISNFEREKRLFWNTLAAKLDQHPIYGNWTVQEKHGILDTEWTLKFTELLKVEADRHIINCGIENTQYMSLAKNLDKLVKVDFERAACYKRIENQNNVTTKDKQIVQSIEAQENILHNIFSKIKSAQSDVVKCINWLNTNKEREELQDNCHQSDIEIEDLKVEEIDEIAETTKDEDKIMNFDLTES</sequence>
<name>A0A6S7GPM2_PARCT</name>
<dbReference type="AlphaFoldDB" id="A0A6S7GPM2"/>
<evidence type="ECO:0000313" key="1">
    <source>
        <dbReference type="EMBL" id="CAB3988427.1"/>
    </source>
</evidence>
<dbReference type="Proteomes" id="UP001152795">
    <property type="component" value="Unassembled WGS sequence"/>
</dbReference>
<reference evidence="1" key="1">
    <citation type="submission" date="2020-04" db="EMBL/GenBank/DDBJ databases">
        <authorList>
            <person name="Alioto T."/>
            <person name="Alioto T."/>
            <person name="Gomez Garrido J."/>
        </authorList>
    </citation>
    <scope>NUCLEOTIDE SEQUENCE</scope>
    <source>
        <strain evidence="1">A484AB</strain>
    </source>
</reference>
<evidence type="ECO:0000313" key="2">
    <source>
        <dbReference type="Proteomes" id="UP001152795"/>
    </source>
</evidence>
<comment type="caution">
    <text evidence="1">The sequence shown here is derived from an EMBL/GenBank/DDBJ whole genome shotgun (WGS) entry which is preliminary data.</text>
</comment>